<evidence type="ECO:0000313" key="6">
    <source>
        <dbReference type="EMBL" id="WEW58520.1"/>
    </source>
</evidence>
<keyword evidence="2" id="KW-0648">Protein biosynthesis</keyword>
<dbReference type="InterPro" id="IPR002661">
    <property type="entry name" value="Ribosome_recyc_fac"/>
</dbReference>
<dbReference type="GO" id="GO:0005739">
    <property type="term" value="C:mitochondrion"/>
    <property type="evidence" value="ECO:0007669"/>
    <property type="project" value="TreeGrafter"/>
</dbReference>
<dbReference type="Proteomes" id="UP001219355">
    <property type="component" value="Chromosome 2"/>
</dbReference>
<evidence type="ECO:0000256" key="4">
    <source>
        <dbReference type="SAM" id="MobiDB-lite"/>
    </source>
</evidence>
<dbReference type="AlphaFoldDB" id="A0AAF0DK97"/>
<dbReference type="PANTHER" id="PTHR20982">
    <property type="entry name" value="RIBOSOME RECYCLING FACTOR"/>
    <property type="match status" value="1"/>
</dbReference>
<protein>
    <submittedName>
        <fullName evidence="6">Ribosome-recycling factor</fullName>
    </submittedName>
</protein>
<dbReference type="Gene3D" id="1.10.132.20">
    <property type="entry name" value="Ribosome-recycling factor"/>
    <property type="match status" value="1"/>
</dbReference>
<dbReference type="InterPro" id="IPR023584">
    <property type="entry name" value="Ribosome_recyc_fac_dom"/>
</dbReference>
<evidence type="ECO:0000256" key="2">
    <source>
        <dbReference type="ARBA" id="ARBA00022917"/>
    </source>
</evidence>
<evidence type="ECO:0000256" key="3">
    <source>
        <dbReference type="ARBA" id="ARBA00024909"/>
    </source>
</evidence>
<name>A0AAF0DK97_9EURO</name>
<proteinExistence type="inferred from homology"/>
<dbReference type="GO" id="GO:0006412">
    <property type="term" value="P:translation"/>
    <property type="evidence" value="ECO:0007669"/>
    <property type="project" value="UniProtKB-KW"/>
</dbReference>
<feature type="domain" description="Ribosome recycling factor" evidence="5">
    <location>
        <begin position="118"/>
        <end position="295"/>
    </location>
</feature>
<gene>
    <name evidence="6" type="primary">RRF1</name>
    <name evidence="6" type="ORF">PRK78_003988</name>
</gene>
<evidence type="ECO:0000256" key="1">
    <source>
        <dbReference type="ARBA" id="ARBA00005912"/>
    </source>
</evidence>
<accession>A0AAF0DK97</accession>
<organism evidence="6 7">
    <name type="scientific">Emydomyces testavorans</name>
    <dbReference type="NCBI Taxonomy" id="2070801"/>
    <lineage>
        <taxon>Eukaryota</taxon>
        <taxon>Fungi</taxon>
        <taxon>Dikarya</taxon>
        <taxon>Ascomycota</taxon>
        <taxon>Pezizomycotina</taxon>
        <taxon>Eurotiomycetes</taxon>
        <taxon>Eurotiomycetidae</taxon>
        <taxon>Onygenales</taxon>
        <taxon>Nannizziopsiaceae</taxon>
        <taxon>Emydomyces</taxon>
    </lineage>
</organism>
<evidence type="ECO:0000259" key="5">
    <source>
        <dbReference type="Pfam" id="PF01765"/>
    </source>
</evidence>
<keyword evidence="7" id="KW-1185">Reference proteome</keyword>
<dbReference type="SUPFAM" id="SSF55194">
    <property type="entry name" value="Ribosome recycling factor, RRF"/>
    <property type="match status" value="1"/>
</dbReference>
<feature type="region of interest" description="Disordered" evidence="4">
    <location>
        <begin position="54"/>
        <end position="95"/>
    </location>
</feature>
<dbReference type="GO" id="GO:0043023">
    <property type="term" value="F:ribosomal large subunit binding"/>
    <property type="evidence" value="ECO:0007669"/>
    <property type="project" value="TreeGrafter"/>
</dbReference>
<sequence length="298" mass="32236">MSSSFRIVSTGAARTICRRNGFTFARNHNSTISSIVGSTQPLRHHRTKFQLPSLNTQIPRNARLFSTSPALSRKKKDKSSHGPEESSSSAAAAGGGLGEDPFDFSQLSNGIQDAVARLKDDVSKLRAGGRLNPELIENVRVTLKTGSGSGKGGGKEMVKVGELAQVIPKGGRMIMILVGEDEYAKPITSALQAMPSLSLNPQPDPHNKLQLNVPIPPPTRESRDQALKDAKAAMERAAMAVKNARADVNKKLKALGNKKVVRPDDLRKALEQMEKVADKGQKEVKDVFEAAKKTLERE</sequence>
<feature type="compositionally biased region" description="Polar residues" evidence="4">
    <location>
        <begin position="54"/>
        <end position="70"/>
    </location>
</feature>
<comment type="similarity">
    <text evidence="1">Belongs to the RRF family.</text>
</comment>
<dbReference type="Gene3D" id="3.30.1360.40">
    <property type="match status" value="1"/>
</dbReference>
<comment type="function">
    <text evidence="3">Necessary for protein synthesis in mitochondria. Functions as a ribosome recycling factor in mitochondria.</text>
</comment>
<dbReference type="PANTHER" id="PTHR20982:SF3">
    <property type="entry name" value="MITOCHONDRIAL RIBOSOME RECYCLING FACTOR PSEUDO 1"/>
    <property type="match status" value="1"/>
</dbReference>
<evidence type="ECO:0000313" key="7">
    <source>
        <dbReference type="Proteomes" id="UP001219355"/>
    </source>
</evidence>
<dbReference type="InterPro" id="IPR036191">
    <property type="entry name" value="RRF_sf"/>
</dbReference>
<reference evidence="6" key="1">
    <citation type="submission" date="2023-03" db="EMBL/GenBank/DDBJ databases">
        <title>Emydomyces testavorans Genome Sequence.</title>
        <authorList>
            <person name="Hoyer L."/>
        </authorList>
    </citation>
    <scope>NUCLEOTIDE SEQUENCE</scope>
    <source>
        <strain evidence="6">16-2883</strain>
    </source>
</reference>
<dbReference type="EMBL" id="CP120628">
    <property type="protein sequence ID" value="WEW58520.1"/>
    <property type="molecule type" value="Genomic_DNA"/>
</dbReference>
<dbReference type="Pfam" id="PF01765">
    <property type="entry name" value="RRF"/>
    <property type="match status" value="1"/>
</dbReference>